<dbReference type="OrthoDB" id="1434354at2759"/>
<dbReference type="InterPro" id="IPR051026">
    <property type="entry name" value="PI/PC_transfer"/>
</dbReference>
<dbReference type="SMART" id="SM01100">
    <property type="entry name" value="CRAL_TRIO_N"/>
    <property type="match status" value="1"/>
</dbReference>
<dbReference type="InterPro" id="IPR001251">
    <property type="entry name" value="CRAL-TRIO_dom"/>
</dbReference>
<organism evidence="6 7">
    <name type="scientific">Chlorella vulgaris</name>
    <name type="common">Green alga</name>
    <dbReference type="NCBI Taxonomy" id="3077"/>
    <lineage>
        <taxon>Eukaryota</taxon>
        <taxon>Viridiplantae</taxon>
        <taxon>Chlorophyta</taxon>
        <taxon>core chlorophytes</taxon>
        <taxon>Trebouxiophyceae</taxon>
        <taxon>Chlorellales</taxon>
        <taxon>Chlorellaceae</taxon>
        <taxon>Chlorella clade</taxon>
        <taxon>Chlorella</taxon>
    </lineage>
</organism>
<dbReference type="Pfam" id="PF00650">
    <property type="entry name" value="CRAL_TRIO"/>
    <property type="match status" value="1"/>
</dbReference>
<reference evidence="6" key="2">
    <citation type="submission" date="2020-11" db="EMBL/GenBank/DDBJ databases">
        <authorList>
            <person name="Cecchin M."/>
            <person name="Marcolungo L."/>
            <person name="Rossato M."/>
            <person name="Girolomoni L."/>
            <person name="Cosentino E."/>
            <person name="Cuine S."/>
            <person name="Li-Beisson Y."/>
            <person name="Delledonne M."/>
            <person name="Ballottari M."/>
        </authorList>
    </citation>
    <scope>NUCLEOTIDE SEQUENCE</scope>
    <source>
        <strain evidence="6">211/11P</strain>
        <tissue evidence="6">Whole cell</tissue>
    </source>
</reference>
<feature type="compositionally biased region" description="Low complexity" evidence="4">
    <location>
        <begin position="30"/>
        <end position="44"/>
    </location>
</feature>
<feature type="domain" description="CRAL-TRIO" evidence="5">
    <location>
        <begin position="167"/>
        <end position="341"/>
    </location>
</feature>
<dbReference type="Proteomes" id="UP001055712">
    <property type="component" value="Unassembled WGS sequence"/>
</dbReference>
<dbReference type="GO" id="GO:0000139">
    <property type="term" value="C:Golgi membrane"/>
    <property type="evidence" value="ECO:0007669"/>
    <property type="project" value="UniProtKB-SubCell"/>
</dbReference>
<evidence type="ECO:0000313" key="6">
    <source>
        <dbReference type="EMBL" id="KAI3432862.1"/>
    </source>
</evidence>
<comment type="caution">
    <text evidence="6">The sequence shown here is derived from an EMBL/GenBank/DDBJ whole genome shotgun (WGS) entry which is preliminary data.</text>
</comment>
<reference evidence="6" key="1">
    <citation type="journal article" date="2019" name="Plant J.">
        <title>Chlorella vulgaris genome assembly and annotation reveals the molecular basis for metabolic acclimation to high light conditions.</title>
        <authorList>
            <person name="Cecchin M."/>
            <person name="Marcolungo L."/>
            <person name="Rossato M."/>
            <person name="Girolomoni L."/>
            <person name="Cosentino E."/>
            <person name="Cuine S."/>
            <person name="Li-Beisson Y."/>
            <person name="Delledonne M."/>
            <person name="Ballottari M."/>
        </authorList>
    </citation>
    <scope>NUCLEOTIDE SEQUENCE</scope>
    <source>
        <strain evidence="6">211/11P</strain>
    </source>
</reference>
<dbReference type="SUPFAM" id="SSF52087">
    <property type="entry name" value="CRAL/TRIO domain"/>
    <property type="match status" value="1"/>
</dbReference>
<feature type="region of interest" description="Disordered" evidence="4">
    <location>
        <begin position="649"/>
        <end position="671"/>
    </location>
</feature>
<dbReference type="SUPFAM" id="SSF46938">
    <property type="entry name" value="CRAL/TRIO N-terminal domain"/>
    <property type="match status" value="1"/>
</dbReference>
<dbReference type="Gene3D" id="1.10.8.20">
    <property type="entry name" value="N-terminal domain of phosphatidylinositol transfer protein sec14p"/>
    <property type="match status" value="1"/>
</dbReference>
<dbReference type="PANTHER" id="PTHR45657:SF1">
    <property type="entry name" value="CRAL-TRIO DOMAIN-CONTAINING PROTEIN YKL091C-RELATED"/>
    <property type="match status" value="1"/>
</dbReference>
<feature type="region of interest" description="Disordered" evidence="4">
    <location>
        <begin position="368"/>
        <end position="392"/>
    </location>
</feature>
<evidence type="ECO:0000259" key="5">
    <source>
        <dbReference type="PROSITE" id="PS50191"/>
    </source>
</evidence>
<evidence type="ECO:0000313" key="7">
    <source>
        <dbReference type="Proteomes" id="UP001055712"/>
    </source>
</evidence>
<protein>
    <recommendedName>
        <fullName evidence="5">CRAL-TRIO domain-containing protein</fullName>
    </recommendedName>
</protein>
<dbReference type="AlphaFoldDB" id="A0A9D4TS74"/>
<feature type="region of interest" description="Disordered" evidence="4">
    <location>
        <begin position="536"/>
        <end position="577"/>
    </location>
</feature>
<feature type="region of interest" description="Disordered" evidence="4">
    <location>
        <begin position="1"/>
        <end position="72"/>
    </location>
</feature>
<feature type="compositionally biased region" description="Basic residues" evidence="4">
    <location>
        <begin position="56"/>
        <end position="68"/>
    </location>
</feature>
<dbReference type="CDD" id="cd00170">
    <property type="entry name" value="SEC14"/>
    <property type="match status" value="1"/>
</dbReference>
<dbReference type="Gene3D" id="3.40.525.10">
    <property type="entry name" value="CRAL-TRIO lipid binding domain"/>
    <property type="match status" value="1"/>
</dbReference>
<comment type="similarity">
    <text evidence="3">Belongs to the SFH family.</text>
</comment>
<dbReference type="InterPro" id="IPR036865">
    <property type="entry name" value="CRAL-TRIO_dom_sf"/>
</dbReference>
<evidence type="ECO:0000256" key="1">
    <source>
        <dbReference type="ARBA" id="ARBA00004202"/>
    </source>
</evidence>
<comment type="subcellular location">
    <subcellularLocation>
        <location evidence="1">Cell membrane</location>
        <topology evidence="1">Peripheral membrane protein</topology>
    </subcellularLocation>
    <subcellularLocation>
        <location evidence="2">Golgi apparatus membrane</location>
        <topology evidence="2">Peripheral membrane protein</topology>
    </subcellularLocation>
</comment>
<feature type="compositionally biased region" description="Low complexity" evidence="4">
    <location>
        <begin position="660"/>
        <end position="671"/>
    </location>
</feature>
<sequence length="680" mass="74948">MKQTSRALRALSPKRSLRQQRTSGEDDSDSGPASPSAAAGGSSPHSFISLSGRISGRGRNRPTRRKRSVAAADASYALPELEKSDEDFKREWGISREREEILLAEFRTQLEAAVGPLKPMFDRFYLRRFLRARQHDLVKAKAMFQAHLKWREENKIETILQDFHFQERDAFLSQYPQGYHKTDKMGRPIYIQHIGAIKIKQLAEVTTDDRMIRFHVQEYERCLKYIFPACSKKAGRHIDQTFAIMDVKGVGLKHLTGDVKSILTRITETDQNNYPETLGKTVIINAPTVFKMIWAMVRPMLDIRTQAKIEVAPSDYMKLLLRHIDIENIPDYLGGKSKGSLIDDVGPWKDPTILAMIEADILRRERAATRSQDELDGGIVSGDSTDLEPAGSSTQFISPNLTQLRQPDTVLPHQQTTSVATLPLAQGAASTQPASPFDVQGAFKQQRSSGHMDSGDIDDFRDANSRRQSILSSGSSAYLSAGEDDSDFFTPKHGDHSQVGTSGLSFRSDRPLLMVDSSGAASPHNAMQVPVAGIAASPPATSEWQQQQQQQQQQLLDAAGGQRPPLVSEVGASRSNGGQDLTIDWNQAQQITSKGDAVPLPMQIPILARVRALEGKLPKTGHEGLTPQGTLLQRVEALERAMDSALRARENSVEGQQHLPSGSKPSKSGSSSCCSCCCIM</sequence>
<dbReference type="InterPro" id="IPR036273">
    <property type="entry name" value="CRAL/TRIO_N_dom_sf"/>
</dbReference>
<dbReference type="InterPro" id="IPR011074">
    <property type="entry name" value="CRAL/TRIO_N_dom"/>
</dbReference>
<proteinExistence type="inferred from homology"/>
<accession>A0A9D4TS74</accession>
<dbReference type="PANTHER" id="PTHR45657">
    <property type="entry name" value="CRAL-TRIO DOMAIN-CONTAINING PROTEIN YKL091C-RELATED"/>
    <property type="match status" value="1"/>
</dbReference>
<keyword evidence="7" id="KW-1185">Reference proteome</keyword>
<dbReference type="GO" id="GO:0005886">
    <property type="term" value="C:plasma membrane"/>
    <property type="evidence" value="ECO:0007669"/>
    <property type="project" value="UniProtKB-SubCell"/>
</dbReference>
<evidence type="ECO:0000256" key="4">
    <source>
        <dbReference type="SAM" id="MobiDB-lite"/>
    </source>
</evidence>
<evidence type="ECO:0000256" key="2">
    <source>
        <dbReference type="ARBA" id="ARBA00004395"/>
    </source>
</evidence>
<name>A0A9D4TS74_CHLVU</name>
<dbReference type="EMBL" id="SIDB01000005">
    <property type="protein sequence ID" value="KAI3432862.1"/>
    <property type="molecule type" value="Genomic_DNA"/>
</dbReference>
<gene>
    <name evidence="6" type="ORF">D9Q98_010445</name>
</gene>
<feature type="compositionally biased region" description="Low complexity" evidence="4">
    <location>
        <begin position="545"/>
        <end position="554"/>
    </location>
</feature>
<dbReference type="SMART" id="SM00516">
    <property type="entry name" value="SEC14"/>
    <property type="match status" value="1"/>
</dbReference>
<dbReference type="PROSITE" id="PS50191">
    <property type="entry name" value="CRAL_TRIO"/>
    <property type="match status" value="1"/>
</dbReference>
<evidence type="ECO:0000256" key="3">
    <source>
        <dbReference type="ARBA" id="ARBA00038020"/>
    </source>
</evidence>